<dbReference type="InterPro" id="IPR020561">
    <property type="entry name" value="PRibGlycinamid_synth_ATP-grasp"/>
</dbReference>
<dbReference type="GO" id="GO:0004637">
    <property type="term" value="F:phosphoribosylamine-glycine ligase activity"/>
    <property type="evidence" value="ECO:0007669"/>
    <property type="project" value="UniProtKB-UniRule"/>
</dbReference>
<dbReference type="InterPro" id="IPR000115">
    <property type="entry name" value="PRibGlycinamide_synth"/>
</dbReference>
<dbReference type="SUPFAM" id="SSF52440">
    <property type="entry name" value="PreATP-grasp domain"/>
    <property type="match status" value="1"/>
</dbReference>
<sequence>MKVLVIGSGGREHAIVWKLAQSRVVDKIYCVPGNAGISDLAECIEIENKDLSGLVDFVKYEWIDLTVVGPEDPLAKGIVDTFQKEGRKIIGPTKAAAQLESSKVFAKEFMKRHKIPTAEYKVFTSYTHAEEYIRLKGTPIVVKANGLAAGKGVFVCHRYEEAIEALKLIMKEKIFGSAGDKVVIEEYLQGKEASYLVFTDGKNIVSMVTSKDHKRLLDNDEGPNTGGMGTFSPNPIITAELEKEIIETIIKPTIRGLKSEGIVYKGILYAGLMIVNNKPYVLEFNCRFGDPETQVILPRLETDLVDIFMAITEQKLNKIDVKWKDKSSLCVILASEGYPGKYKKELPIKGLEMVKRLKDVIVFHAGTKFDENGRVVTNGGRVLGVTALGKDIKEARQKAYSAVELIHFEGMQYRKDIGLNI</sequence>
<protein>
    <recommendedName>
        <fullName evidence="4 14">Phosphoribosylamine--glycine ligase</fullName>
        <ecNumber evidence="4 14">6.3.4.13</ecNumber>
    </recommendedName>
    <alternativeName>
        <fullName evidence="14">GARS</fullName>
    </alternativeName>
    <alternativeName>
        <fullName evidence="12 14">Glycinamide ribonucleotide synthetase</fullName>
    </alternativeName>
    <alternativeName>
        <fullName evidence="13 14">Phosphoribosylglycinamide synthetase</fullName>
    </alternativeName>
</protein>
<name>A0AAU8H342_9BACT</name>
<evidence type="ECO:0000313" key="17">
    <source>
        <dbReference type="EMBL" id="XCH49335.1"/>
    </source>
</evidence>
<dbReference type="FunFam" id="3.40.50.20:FF:000006">
    <property type="entry name" value="Phosphoribosylamine--glycine ligase, chloroplastic"/>
    <property type="match status" value="1"/>
</dbReference>
<evidence type="ECO:0000256" key="12">
    <source>
        <dbReference type="ARBA" id="ARBA00042242"/>
    </source>
</evidence>
<dbReference type="FunFam" id="3.30.1490.20:FF:000006">
    <property type="entry name" value="phosphoribosylamine--glycine ligase, chloroplastic-like"/>
    <property type="match status" value="1"/>
</dbReference>
<dbReference type="KEGG" id="tob:V4D31_04030"/>
<evidence type="ECO:0000259" key="16">
    <source>
        <dbReference type="PROSITE" id="PS50975"/>
    </source>
</evidence>
<comment type="cofactor">
    <cofactor evidence="1">
        <name>Mn(2+)</name>
        <dbReference type="ChEBI" id="CHEBI:29035"/>
    </cofactor>
</comment>
<dbReference type="AlphaFoldDB" id="A0AAU8H342"/>
<dbReference type="Gene3D" id="3.30.1490.20">
    <property type="entry name" value="ATP-grasp fold, A domain"/>
    <property type="match status" value="1"/>
</dbReference>
<evidence type="ECO:0000256" key="13">
    <source>
        <dbReference type="ARBA" id="ARBA00042864"/>
    </source>
</evidence>
<dbReference type="NCBIfam" id="TIGR00877">
    <property type="entry name" value="purD"/>
    <property type="match status" value="1"/>
</dbReference>
<dbReference type="FunFam" id="3.90.600.10:FF:000001">
    <property type="entry name" value="Trifunctional purine biosynthetic protein adenosine-3"/>
    <property type="match status" value="1"/>
</dbReference>
<evidence type="ECO:0000256" key="6">
    <source>
        <dbReference type="ARBA" id="ARBA00022723"/>
    </source>
</evidence>
<dbReference type="InterPro" id="IPR013815">
    <property type="entry name" value="ATP_grasp_subdomain_1"/>
</dbReference>
<comment type="catalytic activity">
    <reaction evidence="14">
        <text>5-phospho-beta-D-ribosylamine + glycine + ATP = N(1)-(5-phospho-beta-D-ribosyl)glycinamide + ADP + phosphate + H(+)</text>
        <dbReference type="Rhea" id="RHEA:17453"/>
        <dbReference type="ChEBI" id="CHEBI:15378"/>
        <dbReference type="ChEBI" id="CHEBI:30616"/>
        <dbReference type="ChEBI" id="CHEBI:43474"/>
        <dbReference type="ChEBI" id="CHEBI:57305"/>
        <dbReference type="ChEBI" id="CHEBI:58681"/>
        <dbReference type="ChEBI" id="CHEBI:143788"/>
        <dbReference type="ChEBI" id="CHEBI:456216"/>
        <dbReference type="EC" id="6.3.4.13"/>
    </reaction>
</comment>
<evidence type="ECO:0000256" key="7">
    <source>
        <dbReference type="ARBA" id="ARBA00022741"/>
    </source>
</evidence>
<keyword evidence="5 14" id="KW-0436">Ligase</keyword>
<dbReference type="PANTHER" id="PTHR43472:SF1">
    <property type="entry name" value="PHOSPHORIBOSYLAMINE--GLYCINE LIGASE, CHLOROPLASTIC"/>
    <property type="match status" value="1"/>
</dbReference>
<evidence type="ECO:0000256" key="3">
    <source>
        <dbReference type="ARBA" id="ARBA00005174"/>
    </source>
</evidence>
<accession>A0AAU8H342</accession>
<evidence type="ECO:0000256" key="15">
    <source>
        <dbReference type="PROSITE-ProRule" id="PRU00409"/>
    </source>
</evidence>
<comment type="cofactor">
    <cofactor evidence="2">
        <name>Mg(2+)</name>
        <dbReference type="ChEBI" id="CHEBI:18420"/>
    </cofactor>
</comment>
<proteinExistence type="inferred from homology"/>
<keyword evidence="10" id="KW-0464">Manganese</keyword>
<dbReference type="PANTHER" id="PTHR43472">
    <property type="entry name" value="PHOSPHORIBOSYLAMINE--GLYCINE LIGASE"/>
    <property type="match status" value="1"/>
</dbReference>
<evidence type="ECO:0000256" key="10">
    <source>
        <dbReference type="ARBA" id="ARBA00023211"/>
    </source>
</evidence>
<dbReference type="GO" id="GO:0009113">
    <property type="term" value="P:purine nucleobase biosynthetic process"/>
    <property type="evidence" value="ECO:0007669"/>
    <property type="project" value="InterPro"/>
</dbReference>
<dbReference type="InterPro" id="IPR020560">
    <property type="entry name" value="PRibGlycinamide_synth_C-dom"/>
</dbReference>
<dbReference type="Pfam" id="PF02843">
    <property type="entry name" value="GARS_C"/>
    <property type="match status" value="1"/>
</dbReference>
<dbReference type="EC" id="6.3.4.13" evidence="4 14"/>
<evidence type="ECO:0000256" key="11">
    <source>
        <dbReference type="ARBA" id="ARBA00038345"/>
    </source>
</evidence>
<dbReference type="GO" id="GO:0006189">
    <property type="term" value="P:'de novo' IMP biosynthetic process"/>
    <property type="evidence" value="ECO:0007669"/>
    <property type="project" value="UniProtKB-UniRule"/>
</dbReference>
<dbReference type="GO" id="GO:0046872">
    <property type="term" value="F:metal ion binding"/>
    <property type="evidence" value="ECO:0007669"/>
    <property type="project" value="UniProtKB-KW"/>
</dbReference>
<feature type="domain" description="ATP-grasp" evidence="16">
    <location>
        <begin position="107"/>
        <end position="313"/>
    </location>
</feature>
<keyword evidence="7 15" id="KW-0547">Nucleotide-binding</keyword>
<evidence type="ECO:0000256" key="9">
    <source>
        <dbReference type="ARBA" id="ARBA00022840"/>
    </source>
</evidence>
<dbReference type="InterPro" id="IPR020562">
    <property type="entry name" value="PRibGlycinamide_synth_N"/>
</dbReference>
<dbReference type="InterPro" id="IPR020559">
    <property type="entry name" value="PRibGlycinamide_synth_CS"/>
</dbReference>
<organism evidence="17">
    <name type="scientific">Thermodesulfovibrio obliviosus</name>
    <dbReference type="NCBI Taxonomy" id="3118332"/>
    <lineage>
        <taxon>Bacteria</taxon>
        <taxon>Pseudomonadati</taxon>
        <taxon>Nitrospirota</taxon>
        <taxon>Thermodesulfovibrionia</taxon>
        <taxon>Thermodesulfovibrionales</taxon>
        <taxon>Thermodesulfovibrionaceae</taxon>
        <taxon>Thermodesulfovibrio</taxon>
    </lineage>
</organism>
<dbReference type="InterPro" id="IPR016185">
    <property type="entry name" value="PreATP-grasp_dom_sf"/>
</dbReference>
<evidence type="ECO:0000256" key="2">
    <source>
        <dbReference type="ARBA" id="ARBA00001946"/>
    </source>
</evidence>
<dbReference type="GO" id="GO:0005524">
    <property type="term" value="F:ATP binding"/>
    <property type="evidence" value="ECO:0007669"/>
    <property type="project" value="UniProtKB-UniRule"/>
</dbReference>
<evidence type="ECO:0000256" key="4">
    <source>
        <dbReference type="ARBA" id="ARBA00013255"/>
    </source>
</evidence>
<keyword evidence="6" id="KW-0479">Metal-binding</keyword>
<evidence type="ECO:0000256" key="1">
    <source>
        <dbReference type="ARBA" id="ARBA00001936"/>
    </source>
</evidence>
<keyword evidence="9 15" id="KW-0067">ATP-binding</keyword>
<dbReference type="InterPro" id="IPR011054">
    <property type="entry name" value="Rudment_hybrid_motif"/>
</dbReference>
<dbReference type="EMBL" id="CP144374">
    <property type="protein sequence ID" value="XCH49335.1"/>
    <property type="molecule type" value="Genomic_DNA"/>
</dbReference>
<dbReference type="Gene3D" id="3.40.50.20">
    <property type="match status" value="1"/>
</dbReference>
<evidence type="ECO:0000256" key="14">
    <source>
        <dbReference type="HAMAP-Rule" id="MF_00138"/>
    </source>
</evidence>
<dbReference type="HAMAP" id="MF_00138">
    <property type="entry name" value="GARS"/>
    <property type="match status" value="1"/>
</dbReference>
<dbReference type="PROSITE" id="PS00184">
    <property type="entry name" value="GARS"/>
    <property type="match status" value="1"/>
</dbReference>
<dbReference type="SUPFAM" id="SSF51246">
    <property type="entry name" value="Rudiment single hybrid motif"/>
    <property type="match status" value="1"/>
</dbReference>
<comment type="similarity">
    <text evidence="11 14">Belongs to the GARS family.</text>
</comment>
<dbReference type="RefSeq" id="WP_353686962.1">
    <property type="nucleotide sequence ID" value="NZ_CP144374.1"/>
</dbReference>
<dbReference type="Pfam" id="PF01071">
    <property type="entry name" value="GARS_A"/>
    <property type="match status" value="1"/>
</dbReference>
<dbReference type="SMART" id="SM01210">
    <property type="entry name" value="GARS_C"/>
    <property type="match status" value="1"/>
</dbReference>
<dbReference type="Gene3D" id="3.30.470.20">
    <property type="entry name" value="ATP-grasp fold, B domain"/>
    <property type="match status" value="1"/>
</dbReference>
<evidence type="ECO:0000256" key="5">
    <source>
        <dbReference type="ARBA" id="ARBA00022598"/>
    </source>
</evidence>
<dbReference type="PROSITE" id="PS50975">
    <property type="entry name" value="ATP_GRASP"/>
    <property type="match status" value="1"/>
</dbReference>
<dbReference type="SMART" id="SM01209">
    <property type="entry name" value="GARS_A"/>
    <property type="match status" value="1"/>
</dbReference>
<dbReference type="InterPro" id="IPR037123">
    <property type="entry name" value="PRibGlycinamide_synth_C_sf"/>
</dbReference>
<dbReference type="Pfam" id="PF02844">
    <property type="entry name" value="GARS_N"/>
    <property type="match status" value="1"/>
</dbReference>
<evidence type="ECO:0000256" key="8">
    <source>
        <dbReference type="ARBA" id="ARBA00022755"/>
    </source>
</evidence>
<gene>
    <name evidence="14 17" type="primary">purD</name>
    <name evidence="17" type="ORF">V4D31_04030</name>
</gene>
<comment type="pathway">
    <text evidence="3 14">Purine metabolism; IMP biosynthesis via de novo pathway; N(1)-(5-phospho-D-ribosyl)glycinamide from 5-phospho-alpha-D-ribose 1-diphosphate: step 2/2.</text>
</comment>
<dbReference type="FunFam" id="3.30.470.20:FF:000018">
    <property type="entry name" value="Trifunctional purine biosynthetic protein adenosine-3"/>
    <property type="match status" value="1"/>
</dbReference>
<dbReference type="SUPFAM" id="SSF56059">
    <property type="entry name" value="Glutathione synthetase ATP-binding domain-like"/>
    <property type="match status" value="1"/>
</dbReference>
<dbReference type="Gene3D" id="3.90.600.10">
    <property type="entry name" value="Phosphoribosylglycinamide synthetase, C-terminal domain"/>
    <property type="match status" value="1"/>
</dbReference>
<reference evidence="17" key="1">
    <citation type="submission" date="2024-01" db="EMBL/GenBank/DDBJ databases">
        <title>The first autotrophic representatives of the genus Thermodesulfovibrio.</title>
        <authorList>
            <person name="Maltseva A.I."/>
            <person name="Elcheninov A.G."/>
            <person name="Kublanov I.V."/>
            <person name="Lebedinsky A.V."/>
            <person name="Frolov E.N."/>
        </authorList>
    </citation>
    <scope>NUCLEOTIDE SEQUENCE</scope>
    <source>
        <strain evidence="17">3462-1</strain>
    </source>
</reference>
<dbReference type="InterPro" id="IPR011761">
    <property type="entry name" value="ATP-grasp"/>
</dbReference>
<keyword evidence="8 14" id="KW-0658">Purine biosynthesis</keyword>